<organism evidence="2 3">
    <name type="scientific">Cercophora scortea</name>
    <dbReference type="NCBI Taxonomy" id="314031"/>
    <lineage>
        <taxon>Eukaryota</taxon>
        <taxon>Fungi</taxon>
        <taxon>Dikarya</taxon>
        <taxon>Ascomycota</taxon>
        <taxon>Pezizomycotina</taxon>
        <taxon>Sordariomycetes</taxon>
        <taxon>Sordariomycetidae</taxon>
        <taxon>Sordariales</taxon>
        <taxon>Lasiosphaeriaceae</taxon>
        <taxon>Cercophora</taxon>
    </lineage>
</organism>
<keyword evidence="3" id="KW-1185">Reference proteome</keyword>
<reference evidence="2" key="1">
    <citation type="journal article" date="2023" name="Mol. Phylogenet. Evol.">
        <title>Genome-scale phylogeny and comparative genomics of the fungal order Sordariales.</title>
        <authorList>
            <person name="Hensen N."/>
            <person name="Bonometti L."/>
            <person name="Westerberg I."/>
            <person name="Brannstrom I.O."/>
            <person name="Guillou S."/>
            <person name="Cros-Aarteil S."/>
            <person name="Calhoun S."/>
            <person name="Haridas S."/>
            <person name="Kuo A."/>
            <person name="Mondo S."/>
            <person name="Pangilinan J."/>
            <person name="Riley R."/>
            <person name="LaButti K."/>
            <person name="Andreopoulos B."/>
            <person name="Lipzen A."/>
            <person name="Chen C."/>
            <person name="Yan M."/>
            <person name="Daum C."/>
            <person name="Ng V."/>
            <person name="Clum A."/>
            <person name="Steindorff A."/>
            <person name="Ohm R.A."/>
            <person name="Martin F."/>
            <person name="Silar P."/>
            <person name="Natvig D.O."/>
            <person name="Lalanne C."/>
            <person name="Gautier V."/>
            <person name="Ament-Velasquez S.L."/>
            <person name="Kruys A."/>
            <person name="Hutchinson M.I."/>
            <person name="Powell A.J."/>
            <person name="Barry K."/>
            <person name="Miller A.N."/>
            <person name="Grigoriev I.V."/>
            <person name="Debuchy R."/>
            <person name="Gladieux P."/>
            <person name="Hiltunen Thoren M."/>
            <person name="Johannesson H."/>
        </authorList>
    </citation>
    <scope>NUCLEOTIDE SEQUENCE</scope>
    <source>
        <strain evidence="2">SMH4131-1</strain>
    </source>
</reference>
<reference evidence="2" key="2">
    <citation type="submission" date="2023-06" db="EMBL/GenBank/DDBJ databases">
        <authorList>
            <consortium name="Lawrence Berkeley National Laboratory"/>
            <person name="Haridas S."/>
            <person name="Hensen N."/>
            <person name="Bonometti L."/>
            <person name="Westerberg I."/>
            <person name="Brannstrom I.O."/>
            <person name="Guillou S."/>
            <person name="Cros-Aarteil S."/>
            <person name="Calhoun S."/>
            <person name="Kuo A."/>
            <person name="Mondo S."/>
            <person name="Pangilinan J."/>
            <person name="Riley R."/>
            <person name="Labutti K."/>
            <person name="Andreopoulos B."/>
            <person name="Lipzen A."/>
            <person name="Chen C."/>
            <person name="Yanf M."/>
            <person name="Daum C."/>
            <person name="Ng V."/>
            <person name="Clum A."/>
            <person name="Steindorff A."/>
            <person name="Ohm R."/>
            <person name="Martin F."/>
            <person name="Silar P."/>
            <person name="Natvig D."/>
            <person name="Lalanne C."/>
            <person name="Gautier V."/>
            <person name="Ament-Velasquez S.L."/>
            <person name="Kruys A."/>
            <person name="Hutchinson M.I."/>
            <person name="Powell A.J."/>
            <person name="Barry K."/>
            <person name="Miller A.N."/>
            <person name="Grigoriev I.V."/>
            <person name="Debuchy R."/>
            <person name="Gladieux P."/>
            <person name="Thoren M.H."/>
            <person name="Johannesson H."/>
        </authorList>
    </citation>
    <scope>NUCLEOTIDE SEQUENCE</scope>
    <source>
        <strain evidence="2">SMH4131-1</strain>
    </source>
</reference>
<name>A0AAE0MKF5_9PEZI</name>
<feature type="compositionally biased region" description="Pro residues" evidence="1">
    <location>
        <begin position="14"/>
        <end position="23"/>
    </location>
</feature>
<proteinExistence type="predicted"/>
<accession>A0AAE0MKF5</accession>
<evidence type="ECO:0000313" key="3">
    <source>
        <dbReference type="Proteomes" id="UP001286456"/>
    </source>
</evidence>
<protein>
    <submittedName>
        <fullName evidence="2">Uncharacterized protein</fullName>
    </submittedName>
</protein>
<dbReference type="AlphaFoldDB" id="A0AAE0MKF5"/>
<dbReference type="EMBL" id="JAUEPO010000001">
    <property type="protein sequence ID" value="KAK3335896.1"/>
    <property type="molecule type" value="Genomic_DNA"/>
</dbReference>
<sequence>MGIKSFFKKTIAPAGPPAAPKKPTPNKAAEHHTSAPAKMNPCLAIKQGKLRQTFQSSEPSSQADELTRLRLLSKPLPPRPGQLSAKLLAEMLDRIDRSLGHTRYVVGGLAALAVWGFAEDFPSHITIHCPEGDVGNIRTWARTSGWVLYSNSPDTLGLPTSDRSIRTVSIKCVSEERFAQMDSMSPASVMVCGPEMIETHANVLTLPALLDQFSGLYTDIMARSANPDEEGPLARSTARLILWILRRLDYRLSGETFMAEDVPRVVDQSFWVPFTARHPEAPALFGCCGLGGLPLFFDLSEIVYEDERGEGSAVHAREQPEAVYSHDASGPLPYPFRPLSVASTRV</sequence>
<evidence type="ECO:0000313" key="2">
    <source>
        <dbReference type="EMBL" id="KAK3335896.1"/>
    </source>
</evidence>
<gene>
    <name evidence="2" type="ORF">B0T19DRAFT_453106</name>
</gene>
<dbReference type="Proteomes" id="UP001286456">
    <property type="component" value="Unassembled WGS sequence"/>
</dbReference>
<feature type="region of interest" description="Disordered" evidence="1">
    <location>
        <begin position="1"/>
        <end position="41"/>
    </location>
</feature>
<evidence type="ECO:0000256" key="1">
    <source>
        <dbReference type="SAM" id="MobiDB-lite"/>
    </source>
</evidence>
<comment type="caution">
    <text evidence="2">The sequence shown here is derived from an EMBL/GenBank/DDBJ whole genome shotgun (WGS) entry which is preliminary data.</text>
</comment>